<dbReference type="Proteomes" id="UP000243525">
    <property type="component" value="Unassembled WGS sequence"/>
</dbReference>
<keyword evidence="3" id="KW-0804">Transcription</keyword>
<reference evidence="5 6" key="1">
    <citation type="submission" date="2018-04" db="EMBL/GenBank/DDBJ databases">
        <title>Genomic Encyclopedia of Archaeal and Bacterial Type Strains, Phase II (KMG-II): from individual species to whole genera.</title>
        <authorList>
            <person name="Goeker M."/>
        </authorList>
    </citation>
    <scope>NUCLEOTIDE SEQUENCE [LARGE SCALE GENOMIC DNA]</scope>
    <source>
        <strain evidence="5 6">DSM 28823</strain>
    </source>
</reference>
<dbReference type="Pfam" id="PF12833">
    <property type="entry name" value="HTH_18"/>
    <property type="match status" value="1"/>
</dbReference>
<organism evidence="5 6">
    <name type="scientific">Mangrovibacterium marinum</name>
    <dbReference type="NCBI Taxonomy" id="1639118"/>
    <lineage>
        <taxon>Bacteria</taxon>
        <taxon>Pseudomonadati</taxon>
        <taxon>Bacteroidota</taxon>
        <taxon>Bacteroidia</taxon>
        <taxon>Marinilabiliales</taxon>
        <taxon>Prolixibacteraceae</taxon>
        <taxon>Mangrovibacterium</taxon>
    </lineage>
</organism>
<dbReference type="PROSITE" id="PS01124">
    <property type="entry name" value="HTH_ARAC_FAMILY_2"/>
    <property type="match status" value="1"/>
</dbReference>
<keyword evidence="1" id="KW-0805">Transcription regulation</keyword>
<dbReference type="InterPro" id="IPR011051">
    <property type="entry name" value="RmlC_Cupin_sf"/>
</dbReference>
<dbReference type="SUPFAM" id="SSF51182">
    <property type="entry name" value="RmlC-like cupins"/>
    <property type="match status" value="1"/>
</dbReference>
<dbReference type="EMBL" id="QAAD01000008">
    <property type="protein sequence ID" value="PTN08488.1"/>
    <property type="molecule type" value="Genomic_DNA"/>
</dbReference>
<evidence type="ECO:0000313" key="6">
    <source>
        <dbReference type="Proteomes" id="UP000243525"/>
    </source>
</evidence>
<proteinExistence type="predicted"/>
<evidence type="ECO:0000256" key="2">
    <source>
        <dbReference type="ARBA" id="ARBA00023125"/>
    </source>
</evidence>
<dbReference type="GO" id="GO:0043565">
    <property type="term" value="F:sequence-specific DNA binding"/>
    <property type="evidence" value="ECO:0007669"/>
    <property type="project" value="InterPro"/>
</dbReference>
<keyword evidence="6" id="KW-1185">Reference proteome</keyword>
<dbReference type="OrthoDB" id="1007667at2"/>
<dbReference type="GO" id="GO:0003700">
    <property type="term" value="F:DNA-binding transcription factor activity"/>
    <property type="evidence" value="ECO:0007669"/>
    <property type="project" value="InterPro"/>
</dbReference>
<evidence type="ECO:0000259" key="4">
    <source>
        <dbReference type="PROSITE" id="PS01124"/>
    </source>
</evidence>
<dbReference type="AlphaFoldDB" id="A0A2T5C1N1"/>
<dbReference type="InterPro" id="IPR009057">
    <property type="entry name" value="Homeodomain-like_sf"/>
</dbReference>
<dbReference type="PANTHER" id="PTHR43280">
    <property type="entry name" value="ARAC-FAMILY TRANSCRIPTIONAL REGULATOR"/>
    <property type="match status" value="1"/>
</dbReference>
<comment type="caution">
    <text evidence="5">The sequence shown here is derived from an EMBL/GenBank/DDBJ whole genome shotgun (WGS) entry which is preliminary data.</text>
</comment>
<evidence type="ECO:0000256" key="1">
    <source>
        <dbReference type="ARBA" id="ARBA00023015"/>
    </source>
</evidence>
<dbReference type="SMART" id="SM00342">
    <property type="entry name" value="HTH_ARAC"/>
    <property type="match status" value="1"/>
</dbReference>
<evidence type="ECO:0000256" key="3">
    <source>
        <dbReference type="ARBA" id="ARBA00023163"/>
    </source>
</evidence>
<feature type="domain" description="HTH araC/xylS-type" evidence="4">
    <location>
        <begin position="218"/>
        <end position="296"/>
    </location>
</feature>
<name>A0A2T5C1N1_9BACT</name>
<keyword evidence="2" id="KW-0238">DNA-binding</keyword>
<sequence>MQEQRIHDIEEVLQYLQQSDKFGSGISCFALDYDQMKRTPMLPCYTKSDQYIYILSGAAEAVINFKSYKVKEGDLLMLSIAHLFHMCKFSKEFKAVYLFVSREFQKEIASTDRIMRSTISIQRQISPVVSVPVELRDSLSGSLWHINRKIRDTGHSLQKAAIQNALVGFFIETANLIEKVSPFDHENDRIHRNDVIFKSFVESAITHFKKEHWTPFYAERLNITPQYLTSIVKKLSGETVVQFIGDLLYSEAKLQLNNPDKSILQIASDLYFSDASAFVKFFKKKSGITPKDYRNRASFQSMAFNI</sequence>
<dbReference type="RefSeq" id="WP_107822296.1">
    <property type="nucleotide sequence ID" value="NZ_OY782574.1"/>
</dbReference>
<dbReference type="Gene3D" id="1.10.10.60">
    <property type="entry name" value="Homeodomain-like"/>
    <property type="match status" value="1"/>
</dbReference>
<gene>
    <name evidence="5" type="ORF">C8N47_10845</name>
</gene>
<dbReference type="PANTHER" id="PTHR43280:SF32">
    <property type="entry name" value="TRANSCRIPTIONAL REGULATORY PROTEIN"/>
    <property type="match status" value="1"/>
</dbReference>
<accession>A0A2T5C1N1</accession>
<dbReference type="SUPFAM" id="SSF46689">
    <property type="entry name" value="Homeodomain-like"/>
    <property type="match status" value="1"/>
</dbReference>
<dbReference type="InterPro" id="IPR018060">
    <property type="entry name" value="HTH_AraC"/>
</dbReference>
<protein>
    <submittedName>
        <fullName evidence="5">Helix-turn-helix protein</fullName>
    </submittedName>
</protein>
<evidence type="ECO:0000313" key="5">
    <source>
        <dbReference type="EMBL" id="PTN08488.1"/>
    </source>
</evidence>